<proteinExistence type="predicted"/>
<sequence length="61" mass="6943">MIISNGVEACIPRIALPQPSQPYWQCITHWRAKPAVNSKNVLTCFSCNPKKLIRHIKTLLN</sequence>
<comment type="caution">
    <text evidence="1">The sequence shown here is derived from an EMBL/GenBank/DDBJ whole genome shotgun (WGS) entry which is preliminary data.</text>
</comment>
<evidence type="ECO:0000313" key="1">
    <source>
        <dbReference type="EMBL" id="RDX58431.1"/>
    </source>
</evidence>
<dbReference type="Proteomes" id="UP000257109">
    <property type="component" value="Unassembled WGS sequence"/>
</dbReference>
<keyword evidence="2" id="KW-1185">Reference proteome</keyword>
<reference evidence="1" key="1">
    <citation type="submission" date="2018-05" db="EMBL/GenBank/DDBJ databases">
        <title>Draft genome of Mucuna pruriens seed.</title>
        <authorList>
            <person name="Nnadi N.E."/>
            <person name="Vos R."/>
            <person name="Hasami M.H."/>
            <person name="Devisetty U.K."/>
            <person name="Aguiy J.C."/>
        </authorList>
    </citation>
    <scope>NUCLEOTIDE SEQUENCE [LARGE SCALE GENOMIC DNA]</scope>
    <source>
        <strain evidence="1">JCA_2017</strain>
    </source>
</reference>
<accession>A0A371E129</accession>
<organism evidence="1 2">
    <name type="scientific">Mucuna pruriens</name>
    <name type="common">Velvet bean</name>
    <name type="synonym">Dolichos pruriens</name>
    <dbReference type="NCBI Taxonomy" id="157652"/>
    <lineage>
        <taxon>Eukaryota</taxon>
        <taxon>Viridiplantae</taxon>
        <taxon>Streptophyta</taxon>
        <taxon>Embryophyta</taxon>
        <taxon>Tracheophyta</taxon>
        <taxon>Spermatophyta</taxon>
        <taxon>Magnoliopsida</taxon>
        <taxon>eudicotyledons</taxon>
        <taxon>Gunneridae</taxon>
        <taxon>Pentapetalae</taxon>
        <taxon>rosids</taxon>
        <taxon>fabids</taxon>
        <taxon>Fabales</taxon>
        <taxon>Fabaceae</taxon>
        <taxon>Papilionoideae</taxon>
        <taxon>50 kb inversion clade</taxon>
        <taxon>NPAAA clade</taxon>
        <taxon>indigoferoid/millettioid clade</taxon>
        <taxon>Phaseoleae</taxon>
        <taxon>Mucuna</taxon>
    </lineage>
</organism>
<gene>
    <name evidence="1" type="ORF">CR513_62254</name>
</gene>
<dbReference type="EMBL" id="QJKJ01017506">
    <property type="protein sequence ID" value="RDX58431.1"/>
    <property type="molecule type" value="Genomic_DNA"/>
</dbReference>
<dbReference type="AlphaFoldDB" id="A0A371E129"/>
<feature type="non-terminal residue" evidence="1">
    <location>
        <position position="1"/>
    </location>
</feature>
<protein>
    <submittedName>
        <fullName evidence="1">Uncharacterized protein</fullName>
    </submittedName>
</protein>
<name>A0A371E129_MUCPR</name>
<evidence type="ECO:0000313" key="2">
    <source>
        <dbReference type="Proteomes" id="UP000257109"/>
    </source>
</evidence>